<dbReference type="AlphaFoldDB" id="A0A956M0A1"/>
<comment type="caution">
    <text evidence="2">The sequence shown here is derived from an EMBL/GenBank/DDBJ whole genome shotgun (WGS) entry which is preliminary data.</text>
</comment>
<dbReference type="InterPro" id="IPR001853">
    <property type="entry name" value="DSBA-like_thioredoxin_dom"/>
</dbReference>
<organism evidence="2 3">
    <name type="scientific">Eiseniibacteriota bacterium</name>
    <dbReference type="NCBI Taxonomy" id="2212470"/>
    <lineage>
        <taxon>Bacteria</taxon>
        <taxon>Candidatus Eiseniibacteriota</taxon>
    </lineage>
</organism>
<dbReference type="EMBL" id="JAGQHR010000190">
    <property type="protein sequence ID" value="MCA9727565.1"/>
    <property type="molecule type" value="Genomic_DNA"/>
</dbReference>
<dbReference type="PANTHER" id="PTHR13887">
    <property type="entry name" value="GLUTATHIONE S-TRANSFERASE KAPPA"/>
    <property type="match status" value="1"/>
</dbReference>
<protein>
    <submittedName>
        <fullName evidence="2">DsbA family protein</fullName>
    </submittedName>
</protein>
<dbReference type="SUPFAM" id="SSF52833">
    <property type="entry name" value="Thioredoxin-like"/>
    <property type="match status" value="1"/>
</dbReference>
<dbReference type="Gene3D" id="3.40.30.10">
    <property type="entry name" value="Glutaredoxin"/>
    <property type="match status" value="1"/>
</dbReference>
<feature type="domain" description="DSBA-like thioredoxin" evidence="1">
    <location>
        <begin position="1"/>
        <end position="176"/>
    </location>
</feature>
<sequence length="188" mass="20442">MDRLLAEYDIEVHYVNFPLHPDTPDAGIALVDLFGGGPAAQQRLASSSTRLRGIADSEGLPMSESRTMTYNSRLAQELGVWATEQGQGKAFHDAMFRAYFAHAQNISDPEVLVQIAKDVGLDATTARDVIESRSYQAAVDEEWSRSRAAGVNAVPTFDCGGQRVVGAYPYETLAGLVEHAGARKRADR</sequence>
<dbReference type="Proteomes" id="UP000697710">
    <property type="component" value="Unassembled WGS sequence"/>
</dbReference>
<dbReference type="GO" id="GO:0016491">
    <property type="term" value="F:oxidoreductase activity"/>
    <property type="evidence" value="ECO:0007669"/>
    <property type="project" value="InterPro"/>
</dbReference>
<evidence type="ECO:0000313" key="3">
    <source>
        <dbReference type="Proteomes" id="UP000697710"/>
    </source>
</evidence>
<accession>A0A956M0A1</accession>
<name>A0A956M0A1_UNCEI</name>
<dbReference type="Pfam" id="PF01323">
    <property type="entry name" value="DSBA"/>
    <property type="match status" value="1"/>
</dbReference>
<gene>
    <name evidence="2" type="ORF">KC729_07770</name>
</gene>
<reference evidence="2" key="1">
    <citation type="submission" date="2020-04" db="EMBL/GenBank/DDBJ databases">
        <authorList>
            <person name="Zhang T."/>
        </authorList>
    </citation>
    <scope>NUCLEOTIDE SEQUENCE</scope>
    <source>
        <strain evidence="2">HKST-UBA01</strain>
    </source>
</reference>
<reference evidence="2" key="2">
    <citation type="journal article" date="2021" name="Microbiome">
        <title>Successional dynamics and alternative stable states in a saline activated sludge microbial community over 9 years.</title>
        <authorList>
            <person name="Wang Y."/>
            <person name="Ye J."/>
            <person name="Ju F."/>
            <person name="Liu L."/>
            <person name="Boyd J.A."/>
            <person name="Deng Y."/>
            <person name="Parks D.H."/>
            <person name="Jiang X."/>
            <person name="Yin X."/>
            <person name="Woodcroft B.J."/>
            <person name="Tyson G.W."/>
            <person name="Hugenholtz P."/>
            <person name="Polz M.F."/>
            <person name="Zhang T."/>
        </authorList>
    </citation>
    <scope>NUCLEOTIDE SEQUENCE</scope>
    <source>
        <strain evidence="2">HKST-UBA01</strain>
    </source>
</reference>
<dbReference type="InterPro" id="IPR036249">
    <property type="entry name" value="Thioredoxin-like_sf"/>
</dbReference>
<evidence type="ECO:0000313" key="2">
    <source>
        <dbReference type="EMBL" id="MCA9727565.1"/>
    </source>
</evidence>
<proteinExistence type="predicted"/>
<dbReference type="PANTHER" id="PTHR13887:SF41">
    <property type="entry name" value="THIOREDOXIN SUPERFAMILY PROTEIN"/>
    <property type="match status" value="1"/>
</dbReference>
<evidence type="ECO:0000259" key="1">
    <source>
        <dbReference type="Pfam" id="PF01323"/>
    </source>
</evidence>